<name>A0AAD2FEG5_9STRA</name>
<evidence type="ECO:0000313" key="3">
    <source>
        <dbReference type="Proteomes" id="UP001295423"/>
    </source>
</evidence>
<dbReference type="AlphaFoldDB" id="A0AAD2FEG5"/>
<protein>
    <recommendedName>
        <fullName evidence="1">DUF6824 domain-containing protein</fullName>
    </recommendedName>
</protein>
<feature type="domain" description="DUF6824" evidence="1">
    <location>
        <begin position="366"/>
        <end position="450"/>
    </location>
</feature>
<dbReference type="EMBL" id="CAKOGP040000224">
    <property type="protein sequence ID" value="CAJ1932627.1"/>
    <property type="molecule type" value="Genomic_DNA"/>
</dbReference>
<proteinExistence type="predicted"/>
<keyword evidence="3" id="KW-1185">Reference proteome</keyword>
<organism evidence="2 3">
    <name type="scientific">Cylindrotheca closterium</name>
    <dbReference type="NCBI Taxonomy" id="2856"/>
    <lineage>
        <taxon>Eukaryota</taxon>
        <taxon>Sar</taxon>
        <taxon>Stramenopiles</taxon>
        <taxon>Ochrophyta</taxon>
        <taxon>Bacillariophyta</taxon>
        <taxon>Bacillariophyceae</taxon>
        <taxon>Bacillariophycidae</taxon>
        <taxon>Bacillariales</taxon>
        <taxon>Bacillariaceae</taxon>
        <taxon>Cylindrotheca</taxon>
    </lineage>
</organism>
<feature type="domain" description="DUF6824" evidence="1">
    <location>
        <begin position="484"/>
        <end position="563"/>
    </location>
</feature>
<gene>
    <name evidence="2" type="ORF">CYCCA115_LOCUS2931</name>
</gene>
<comment type="caution">
    <text evidence="2">The sequence shown here is derived from an EMBL/GenBank/DDBJ whole genome shotgun (WGS) entry which is preliminary data.</text>
</comment>
<reference evidence="2" key="1">
    <citation type="submission" date="2023-08" db="EMBL/GenBank/DDBJ databases">
        <authorList>
            <person name="Audoor S."/>
            <person name="Bilcke G."/>
        </authorList>
    </citation>
    <scope>NUCLEOTIDE SEQUENCE</scope>
</reference>
<dbReference type="Pfam" id="PF20710">
    <property type="entry name" value="DUF6824"/>
    <property type="match status" value="2"/>
</dbReference>
<sequence length="569" mass="64438">MSTEPRMTFCGMNCPGGVEPAPYASQFAKHLHSHQHSETNEDHQGRSDVEAILVQGMQNLTFDELQREQEDLHGVSAESQEDTKVMDKLLKSLTEHLHRLKKGTVYESAEERNPPYVCQRKFQILFLRGNRYDPKAAAEKIISFYSLKKDLFGTERLVRDITLQDMDEDDMETLMCGSAQVASCLDRSGRVIVLAVPGLRKYKSIKNELRYLYYLSMKVLESQESQKKGVVFVSYFVDKYKDSKNGEGFNQTMKLMLSIPFNIAGFHWCLDDHTQMILGKAAFSVMPPRLQAKTKLHFGSHVECQYLLASYGIPREALAFSSSYNDLDLSYHRYWLKQCAQQESNGNNPSQREPVSSVHCTPKENDVLCIGRRASGAGNKRLMKMAVSFSDSYDLGTVKSRRAILNCMMDEIRKHGGRFLKPDISAEGEGSWIEVEEKEMRLKIGQTFRNLRRRRAGVPAAGNVVATPAPPSSVLSAVKVKPDDVLFGKNNPQRGNQLLQSLIEQMAAEYDSSNRGQKKQLASRLVCKIKESGGRFLKPMNDGTLEIVSDKVAEQKVSVHFRNLRRKKR</sequence>
<dbReference type="Gene3D" id="3.40.525.10">
    <property type="entry name" value="CRAL-TRIO lipid binding domain"/>
    <property type="match status" value="1"/>
</dbReference>
<dbReference type="Proteomes" id="UP001295423">
    <property type="component" value="Unassembled WGS sequence"/>
</dbReference>
<accession>A0AAD2FEG5</accession>
<evidence type="ECO:0000313" key="2">
    <source>
        <dbReference type="EMBL" id="CAJ1932627.1"/>
    </source>
</evidence>
<dbReference type="InterPro" id="IPR036865">
    <property type="entry name" value="CRAL-TRIO_dom_sf"/>
</dbReference>
<evidence type="ECO:0000259" key="1">
    <source>
        <dbReference type="Pfam" id="PF20710"/>
    </source>
</evidence>
<dbReference type="InterPro" id="IPR049227">
    <property type="entry name" value="DUF6824"/>
</dbReference>